<organism evidence="2 3">
    <name type="scientific">Aneurinibacillus thermoaerophilus</name>
    <dbReference type="NCBI Taxonomy" id="143495"/>
    <lineage>
        <taxon>Bacteria</taxon>
        <taxon>Bacillati</taxon>
        <taxon>Bacillota</taxon>
        <taxon>Bacilli</taxon>
        <taxon>Bacillales</taxon>
        <taxon>Paenibacillaceae</taxon>
        <taxon>Aneurinibacillus group</taxon>
        <taxon>Aneurinibacillus</taxon>
    </lineage>
</organism>
<dbReference type="Proteomes" id="UP000198956">
    <property type="component" value="Unassembled WGS sequence"/>
</dbReference>
<keyword evidence="4" id="KW-1185">Reference proteome</keyword>
<name>A0A1G7W6Q8_ANETH</name>
<reference evidence="1 4" key="2">
    <citation type="submission" date="2021-08" db="EMBL/GenBank/DDBJ databases">
        <title>Complete genome sequence of the strain Aneurinibacillus thermoaerophilus CCM 8960.</title>
        <authorList>
            <person name="Musilova J."/>
            <person name="Kourilova X."/>
            <person name="Pernicova I."/>
            <person name="Bezdicek M."/>
            <person name="Lengerova M."/>
            <person name="Obruca S."/>
            <person name="Sedlar K."/>
        </authorList>
    </citation>
    <scope>NUCLEOTIDE SEQUENCE [LARGE SCALE GENOMIC DNA]</scope>
    <source>
        <strain evidence="1 4">CCM 8960</strain>
    </source>
</reference>
<dbReference type="EMBL" id="FNDE01000001">
    <property type="protein sequence ID" value="SDG67561.1"/>
    <property type="molecule type" value="Genomic_DNA"/>
</dbReference>
<dbReference type="Proteomes" id="UP000826616">
    <property type="component" value="Chromosome"/>
</dbReference>
<gene>
    <name evidence="1" type="ORF">K3F53_12335</name>
    <name evidence="2" type="ORF">SAMN04489735_100127</name>
</gene>
<sequence length="199" mass="23320">MHTFEQIEYSDVALWFNEEQIHELVAHIVEAGMSIAWKETKKYFTLSVRTEHKTHWLTFRKVGARYRLRDRHYNISDPRFEKILQYFIEQVKGHAVVKIFFGGQLVIQKIRYGEAEQIIKISGASKEVIFEKECSVSMEEVMAVLCRRDAEERIPVLTLEIDYELAVLHEAMEAGDEETIAACKQKLSKLHQEMVMLEV</sequence>
<evidence type="ECO:0000313" key="2">
    <source>
        <dbReference type="EMBL" id="SDG67561.1"/>
    </source>
</evidence>
<proteinExistence type="predicted"/>
<reference evidence="2 3" key="1">
    <citation type="submission" date="2016-10" db="EMBL/GenBank/DDBJ databases">
        <authorList>
            <person name="de Groot N.N."/>
        </authorList>
    </citation>
    <scope>NUCLEOTIDE SEQUENCE [LARGE SCALE GENOMIC DNA]</scope>
    <source>
        <strain evidence="2 3">L 420-91</strain>
    </source>
</reference>
<accession>A0A1G7W6Q8</accession>
<dbReference type="RefSeq" id="WP_057898280.1">
    <property type="nucleotide sequence ID" value="NZ_CP080764.1"/>
</dbReference>
<evidence type="ECO:0000313" key="4">
    <source>
        <dbReference type="Proteomes" id="UP000826616"/>
    </source>
</evidence>
<dbReference type="OrthoDB" id="2828299at2"/>
<dbReference type="EMBL" id="CP080764">
    <property type="protein sequence ID" value="QYY41710.1"/>
    <property type="molecule type" value="Genomic_DNA"/>
</dbReference>
<evidence type="ECO:0000313" key="1">
    <source>
        <dbReference type="EMBL" id="QYY41710.1"/>
    </source>
</evidence>
<protein>
    <submittedName>
        <fullName evidence="2">Uncharacterized protein</fullName>
    </submittedName>
</protein>
<dbReference type="AlphaFoldDB" id="A0A1G7W6Q8"/>
<dbReference type="GeneID" id="97142162"/>
<evidence type="ECO:0000313" key="3">
    <source>
        <dbReference type="Proteomes" id="UP000198956"/>
    </source>
</evidence>